<evidence type="ECO:0000313" key="3">
    <source>
        <dbReference type="Proteomes" id="UP001285441"/>
    </source>
</evidence>
<accession>A0AAE0NXM1</accession>
<dbReference type="PANTHER" id="PTHR48104">
    <property type="entry name" value="METACASPASE-4"/>
    <property type="match status" value="1"/>
</dbReference>
<dbReference type="InterPro" id="IPR050452">
    <property type="entry name" value="Metacaspase"/>
</dbReference>
<evidence type="ECO:0008006" key="4">
    <source>
        <dbReference type="Google" id="ProtNLM"/>
    </source>
</evidence>
<name>A0AAE0NXM1_9PEZI</name>
<dbReference type="Proteomes" id="UP001285441">
    <property type="component" value="Unassembled WGS sequence"/>
</dbReference>
<dbReference type="GO" id="GO:0006508">
    <property type="term" value="P:proteolysis"/>
    <property type="evidence" value="ECO:0007669"/>
    <property type="project" value="TreeGrafter"/>
</dbReference>
<reference evidence="2" key="1">
    <citation type="journal article" date="2023" name="Mol. Phylogenet. Evol.">
        <title>Genome-scale phylogeny and comparative genomics of the fungal order Sordariales.</title>
        <authorList>
            <person name="Hensen N."/>
            <person name="Bonometti L."/>
            <person name="Westerberg I."/>
            <person name="Brannstrom I.O."/>
            <person name="Guillou S."/>
            <person name="Cros-Aarteil S."/>
            <person name="Calhoun S."/>
            <person name="Haridas S."/>
            <person name="Kuo A."/>
            <person name="Mondo S."/>
            <person name="Pangilinan J."/>
            <person name="Riley R."/>
            <person name="LaButti K."/>
            <person name="Andreopoulos B."/>
            <person name="Lipzen A."/>
            <person name="Chen C."/>
            <person name="Yan M."/>
            <person name="Daum C."/>
            <person name="Ng V."/>
            <person name="Clum A."/>
            <person name="Steindorff A."/>
            <person name="Ohm R.A."/>
            <person name="Martin F."/>
            <person name="Silar P."/>
            <person name="Natvig D.O."/>
            <person name="Lalanne C."/>
            <person name="Gautier V."/>
            <person name="Ament-Velasquez S.L."/>
            <person name="Kruys A."/>
            <person name="Hutchinson M.I."/>
            <person name="Powell A.J."/>
            <person name="Barry K."/>
            <person name="Miller A.N."/>
            <person name="Grigoriev I.V."/>
            <person name="Debuchy R."/>
            <person name="Gladieux P."/>
            <person name="Hiltunen Thoren M."/>
            <person name="Johannesson H."/>
        </authorList>
    </citation>
    <scope>NUCLEOTIDE SEQUENCE</scope>
    <source>
        <strain evidence="2">CBS 232.78</strain>
    </source>
</reference>
<dbReference type="PANTHER" id="PTHR48104:SF30">
    <property type="entry name" value="METACASPASE-1"/>
    <property type="match status" value="1"/>
</dbReference>
<dbReference type="AlphaFoldDB" id="A0AAE0NXM1"/>
<comment type="caution">
    <text evidence="2">The sequence shown here is derived from an EMBL/GenBank/DDBJ whole genome shotgun (WGS) entry which is preliminary data.</text>
</comment>
<keyword evidence="3" id="KW-1185">Reference proteome</keyword>
<comment type="similarity">
    <text evidence="1">Belongs to the peptidase C14B family.</text>
</comment>
<reference evidence="2" key="2">
    <citation type="submission" date="2023-06" db="EMBL/GenBank/DDBJ databases">
        <authorList>
            <consortium name="Lawrence Berkeley National Laboratory"/>
            <person name="Haridas S."/>
            <person name="Hensen N."/>
            <person name="Bonometti L."/>
            <person name="Westerberg I."/>
            <person name="Brannstrom I.O."/>
            <person name="Guillou S."/>
            <person name="Cros-Aarteil S."/>
            <person name="Calhoun S."/>
            <person name="Kuo A."/>
            <person name="Mondo S."/>
            <person name="Pangilinan J."/>
            <person name="Riley R."/>
            <person name="LaButti K."/>
            <person name="Andreopoulos B."/>
            <person name="Lipzen A."/>
            <person name="Chen C."/>
            <person name="Yanf M."/>
            <person name="Daum C."/>
            <person name="Ng V."/>
            <person name="Clum A."/>
            <person name="Steindorff A."/>
            <person name="Ohm R."/>
            <person name="Martin F."/>
            <person name="Silar P."/>
            <person name="Natvig D."/>
            <person name="Lalanne C."/>
            <person name="Gautier V."/>
            <person name="Ament-velasquez S.L."/>
            <person name="Kruys A."/>
            <person name="Hutchinson M.I."/>
            <person name="Powell A.J."/>
            <person name="Barry K."/>
            <person name="Miller A.N."/>
            <person name="Grigoriev I.V."/>
            <person name="Debuchy R."/>
            <person name="Gladieux P."/>
            <person name="Thoren M.H."/>
            <person name="Johannesson H."/>
        </authorList>
    </citation>
    <scope>NUCLEOTIDE SEQUENCE</scope>
    <source>
        <strain evidence="2">CBS 232.78</strain>
    </source>
</reference>
<dbReference type="Gene3D" id="3.40.50.1460">
    <property type="match status" value="1"/>
</dbReference>
<sequence>MSSRSKLKLTKSYGAVRIRKLVASTAETEPPRPAEDVDCLPTHSNVTSGLQRINLDASAGDLTYIHFIGHGTAIEPTSPFASRGMGELALVVPARDDPTNKVQYLRESELAYSMRTMVVAGLKVTLVLDCCASGSVARDKLDRSVCYLPYDSAVDVAHPPDAERSLGSDEKCGAIRTGDRDTSLRQNWLVDPDGYTILTACGPTEIAQELNVNGSWHGALSYFLLRVFARNGRVGGKLRRIYPQLYARIKESWPQSLPRQKPMLYGNRNLCFFDSDTDQGYDAARIAVISRKGGRLELEADQAHGVCVGDEFVPQAEG</sequence>
<evidence type="ECO:0000256" key="1">
    <source>
        <dbReference type="ARBA" id="ARBA00009005"/>
    </source>
</evidence>
<dbReference type="EMBL" id="JAULSW010000002">
    <property type="protein sequence ID" value="KAK3389434.1"/>
    <property type="molecule type" value="Genomic_DNA"/>
</dbReference>
<gene>
    <name evidence="2" type="ORF">B0H63DRAFT_98952</name>
</gene>
<protein>
    <recommendedName>
        <fullName evidence="4">Metacaspase</fullName>
    </recommendedName>
</protein>
<dbReference type="GO" id="GO:0005737">
    <property type="term" value="C:cytoplasm"/>
    <property type="evidence" value="ECO:0007669"/>
    <property type="project" value="TreeGrafter"/>
</dbReference>
<evidence type="ECO:0000313" key="2">
    <source>
        <dbReference type="EMBL" id="KAK3389434.1"/>
    </source>
</evidence>
<organism evidence="2 3">
    <name type="scientific">Podospora didyma</name>
    <dbReference type="NCBI Taxonomy" id="330526"/>
    <lineage>
        <taxon>Eukaryota</taxon>
        <taxon>Fungi</taxon>
        <taxon>Dikarya</taxon>
        <taxon>Ascomycota</taxon>
        <taxon>Pezizomycotina</taxon>
        <taxon>Sordariomycetes</taxon>
        <taxon>Sordariomycetidae</taxon>
        <taxon>Sordariales</taxon>
        <taxon>Podosporaceae</taxon>
        <taxon>Podospora</taxon>
    </lineage>
</organism>
<proteinExistence type="inferred from homology"/>
<dbReference type="GO" id="GO:0004197">
    <property type="term" value="F:cysteine-type endopeptidase activity"/>
    <property type="evidence" value="ECO:0007669"/>
    <property type="project" value="TreeGrafter"/>
</dbReference>